<dbReference type="AlphaFoldDB" id="A0A1J5TZ88"/>
<dbReference type="Proteomes" id="UP000183080">
    <property type="component" value="Unassembled WGS sequence"/>
</dbReference>
<name>A0A1J5TZ88_9ARCH</name>
<reference evidence="1 2" key="1">
    <citation type="submission" date="2016-08" db="EMBL/GenBank/DDBJ databases">
        <title>New Insights into Marine Group III Euryarchaeota, from dark to light.</title>
        <authorList>
            <person name="Haro-Moreno J.M."/>
            <person name="Rodriguez-Valera F."/>
            <person name="Lopez-Garcia P."/>
            <person name="Moreira D."/>
            <person name="Martin-Cuadrado A.B."/>
        </authorList>
    </citation>
    <scope>NUCLEOTIDE SEQUENCE [LARGE SCALE GENOMIC DNA]</scope>
    <source>
        <strain evidence="1">CG-Epi1</strain>
    </source>
</reference>
<accession>A0A1J5TZ88</accession>
<gene>
    <name evidence="1" type="ORF">BD935_05470</name>
</gene>
<comment type="caution">
    <text evidence="1">The sequence shown here is derived from an EMBL/GenBank/DDBJ whole genome shotgun (WGS) entry which is preliminary data.</text>
</comment>
<dbReference type="STRING" id="1888995.BD935_05470"/>
<organism evidence="1 2">
    <name type="scientific">Marine Group III euryarchaeote CG-Epi1</name>
    <dbReference type="NCBI Taxonomy" id="1888995"/>
    <lineage>
        <taxon>Archaea</taxon>
        <taxon>Methanobacteriati</taxon>
        <taxon>Thermoplasmatota</taxon>
        <taxon>Thermoplasmata</taxon>
        <taxon>Candidatus Thermoprofundales</taxon>
    </lineage>
</organism>
<sequence>MKPKSNLNDGEELLGIYQDNSRWIDRLFSTASKRTVGFSTEINQFLPIVIGNLYITNQRVIFEDKASKNVNFSIFYDNISLISGDDARLLVAGNVKIHVKKPVIDNRELYRFSIKTGENIAGFIEHNFLNK</sequence>
<dbReference type="EMBL" id="MIZA01000017">
    <property type="protein sequence ID" value="OIR19108.1"/>
    <property type="molecule type" value="Genomic_DNA"/>
</dbReference>
<evidence type="ECO:0000313" key="1">
    <source>
        <dbReference type="EMBL" id="OIR19108.1"/>
    </source>
</evidence>
<evidence type="ECO:0000313" key="2">
    <source>
        <dbReference type="Proteomes" id="UP000183080"/>
    </source>
</evidence>
<protein>
    <submittedName>
        <fullName evidence="1">Uncharacterized protein</fullName>
    </submittedName>
</protein>
<proteinExistence type="predicted"/>